<dbReference type="Proteomes" id="UP000198281">
    <property type="component" value="Unassembled WGS sequence"/>
</dbReference>
<keyword evidence="2" id="KW-1185">Reference proteome</keyword>
<evidence type="ECO:0000313" key="1">
    <source>
        <dbReference type="EMBL" id="SNS87667.1"/>
    </source>
</evidence>
<proteinExistence type="predicted"/>
<dbReference type="AlphaFoldDB" id="A0A239I255"/>
<sequence length="175" mass="19433">MPAFHQELRTRTRPDHEMVDRSFGRFDLADPADYGRFLTAHARVLPAIERELECAELLTGWSGRRQALEDDLAAMAIPMPRLRASFCFESDAAQWGALYVIEGSRLGGLQLSRRVKEGLPKAYLSAGHEAGGWRHLLARLDEAAEGREWRDAAVKAAKSVFRAYADAAEEAGVHG</sequence>
<evidence type="ECO:0000313" key="2">
    <source>
        <dbReference type="Proteomes" id="UP000198281"/>
    </source>
</evidence>
<dbReference type="CDD" id="cd19166">
    <property type="entry name" value="HemeO-bac"/>
    <property type="match status" value="1"/>
</dbReference>
<protein>
    <submittedName>
        <fullName evidence="1">Heme oxygenase</fullName>
    </submittedName>
</protein>
<organism evidence="1 2">
    <name type="scientific">Edaphosphingomonas laterariae</name>
    <dbReference type="NCBI Taxonomy" id="861865"/>
    <lineage>
        <taxon>Bacteria</taxon>
        <taxon>Pseudomonadati</taxon>
        <taxon>Pseudomonadota</taxon>
        <taxon>Alphaproteobacteria</taxon>
        <taxon>Sphingomonadales</taxon>
        <taxon>Rhizorhabdaceae</taxon>
        <taxon>Edaphosphingomonas</taxon>
    </lineage>
</organism>
<dbReference type="EMBL" id="FZOS01000021">
    <property type="protein sequence ID" value="SNS87667.1"/>
    <property type="molecule type" value="Genomic_DNA"/>
</dbReference>
<reference evidence="2" key="1">
    <citation type="submission" date="2017-06" db="EMBL/GenBank/DDBJ databases">
        <authorList>
            <person name="Varghese N."/>
            <person name="Submissions S."/>
        </authorList>
    </citation>
    <scope>NUCLEOTIDE SEQUENCE [LARGE SCALE GENOMIC DNA]</scope>
    <source>
        <strain evidence="2">LNB2</strain>
    </source>
</reference>
<dbReference type="InterPro" id="IPR016084">
    <property type="entry name" value="Haem_Oase-like_multi-hlx"/>
</dbReference>
<name>A0A239I255_9SPHN</name>
<dbReference type="SUPFAM" id="SSF48613">
    <property type="entry name" value="Heme oxygenase-like"/>
    <property type="match status" value="1"/>
</dbReference>
<dbReference type="Gene3D" id="1.20.910.10">
    <property type="entry name" value="Heme oxygenase-like"/>
    <property type="match status" value="1"/>
</dbReference>
<accession>A0A239I255</accession>
<gene>
    <name evidence="1" type="ORF">SAMN06295912_1214</name>
</gene>